<evidence type="ECO:0000313" key="2">
    <source>
        <dbReference type="Proteomes" id="UP000004828"/>
    </source>
</evidence>
<protein>
    <submittedName>
        <fullName evidence="1">Uncharacterized protein</fullName>
    </submittedName>
</protein>
<dbReference type="HOGENOM" id="CLU_3047611_0_0_9"/>
<evidence type="ECO:0000313" key="1">
    <source>
        <dbReference type="EMBL" id="EEV00697.1"/>
    </source>
</evidence>
<dbReference type="EMBL" id="ABYJ02000109">
    <property type="protein sequence ID" value="EEV00697.1"/>
    <property type="molecule type" value="Genomic_DNA"/>
</dbReference>
<dbReference type="AlphaFoldDB" id="C7GC53"/>
<comment type="caution">
    <text evidence="1">The sequence shown here is derived from an EMBL/GenBank/DDBJ whole genome shotgun (WGS) entry which is preliminary data.</text>
</comment>
<organism evidence="1 2">
    <name type="scientific">Roseburia intestinalis L1-82</name>
    <dbReference type="NCBI Taxonomy" id="536231"/>
    <lineage>
        <taxon>Bacteria</taxon>
        <taxon>Bacillati</taxon>
        <taxon>Bacillota</taxon>
        <taxon>Clostridia</taxon>
        <taxon>Lachnospirales</taxon>
        <taxon>Lachnospiraceae</taxon>
        <taxon>Roseburia</taxon>
    </lineage>
</organism>
<sequence length="54" mass="5989">MKMYVKKSIKITASGERVFRLRLAAPNDTICLLRATVSSGALPPCFTVGRFLFI</sequence>
<accession>C7GC53</accession>
<proteinExistence type="predicted"/>
<reference evidence="1 2" key="1">
    <citation type="submission" date="2009-08" db="EMBL/GenBank/DDBJ databases">
        <authorList>
            <person name="Weinstock G."/>
            <person name="Sodergren E."/>
            <person name="Clifton S."/>
            <person name="Fulton L."/>
            <person name="Fulton B."/>
            <person name="Courtney L."/>
            <person name="Fronick C."/>
            <person name="Harrison M."/>
            <person name="Strong C."/>
            <person name="Farmer C."/>
            <person name="Delahaunty K."/>
            <person name="Markovic C."/>
            <person name="Hall O."/>
            <person name="Minx P."/>
            <person name="Tomlinson C."/>
            <person name="Mitreva M."/>
            <person name="Nelson J."/>
            <person name="Hou S."/>
            <person name="Wollam A."/>
            <person name="Pepin K.H."/>
            <person name="Johnson M."/>
            <person name="Bhonagiri V."/>
            <person name="Nash W.E."/>
            <person name="Warren W."/>
            <person name="Chinwalla A."/>
            <person name="Mardis E.R."/>
            <person name="Wilson R.K."/>
        </authorList>
    </citation>
    <scope>NUCLEOTIDE SEQUENCE [LARGE SCALE GENOMIC DNA]</scope>
    <source>
        <strain evidence="1 2">L1-82</strain>
    </source>
</reference>
<dbReference type="Proteomes" id="UP000004828">
    <property type="component" value="Unassembled WGS sequence"/>
</dbReference>
<name>C7GC53_9FIRM</name>
<gene>
    <name evidence="1" type="ORF">ROSINTL182_07488</name>
</gene>